<proteinExistence type="predicted"/>
<reference evidence="1 2" key="1">
    <citation type="journal article" date="2012" name="Proc. Natl. Acad. Sci. U.S.A.">
        <title>Comparative genomics of Ceriporiopsis subvermispora and Phanerochaete chrysosporium provide insight into selective ligninolysis.</title>
        <authorList>
            <person name="Fernandez-Fueyo E."/>
            <person name="Ruiz-Duenas F.J."/>
            <person name="Ferreira P."/>
            <person name="Floudas D."/>
            <person name="Hibbett D.S."/>
            <person name="Canessa P."/>
            <person name="Larrondo L.F."/>
            <person name="James T.Y."/>
            <person name="Seelenfreund D."/>
            <person name="Lobos S."/>
            <person name="Polanco R."/>
            <person name="Tello M."/>
            <person name="Honda Y."/>
            <person name="Watanabe T."/>
            <person name="Watanabe T."/>
            <person name="Ryu J.S."/>
            <person name="Kubicek C.P."/>
            <person name="Schmoll M."/>
            <person name="Gaskell J."/>
            <person name="Hammel K.E."/>
            <person name="St John F.J."/>
            <person name="Vanden Wymelenberg A."/>
            <person name="Sabat G."/>
            <person name="Splinter BonDurant S."/>
            <person name="Syed K."/>
            <person name="Yadav J.S."/>
            <person name="Doddapaneni H."/>
            <person name="Subramanian V."/>
            <person name="Lavin J.L."/>
            <person name="Oguiza J.A."/>
            <person name="Perez G."/>
            <person name="Pisabarro A.G."/>
            <person name="Ramirez L."/>
            <person name="Santoyo F."/>
            <person name="Master E."/>
            <person name="Coutinho P.M."/>
            <person name="Henrissat B."/>
            <person name="Lombard V."/>
            <person name="Magnuson J.K."/>
            <person name="Kuees U."/>
            <person name="Hori C."/>
            <person name="Igarashi K."/>
            <person name="Samejima M."/>
            <person name="Held B.W."/>
            <person name="Barry K.W."/>
            <person name="LaButti K.M."/>
            <person name="Lapidus A."/>
            <person name="Lindquist E.A."/>
            <person name="Lucas S.M."/>
            <person name="Riley R."/>
            <person name="Salamov A.A."/>
            <person name="Hoffmeister D."/>
            <person name="Schwenk D."/>
            <person name="Hadar Y."/>
            <person name="Yarden O."/>
            <person name="de Vries R.P."/>
            <person name="Wiebenga A."/>
            <person name="Stenlid J."/>
            <person name="Eastwood D."/>
            <person name="Grigoriev I.V."/>
            <person name="Berka R.M."/>
            <person name="Blanchette R.A."/>
            <person name="Kersten P."/>
            <person name="Martinez A.T."/>
            <person name="Vicuna R."/>
            <person name="Cullen D."/>
        </authorList>
    </citation>
    <scope>NUCLEOTIDE SEQUENCE [LARGE SCALE GENOMIC DNA]</scope>
    <source>
        <strain evidence="1 2">B</strain>
    </source>
</reference>
<keyword evidence="2" id="KW-1185">Reference proteome</keyword>
<dbReference type="Proteomes" id="UP000016930">
    <property type="component" value="Unassembled WGS sequence"/>
</dbReference>
<dbReference type="EMBL" id="KB445791">
    <property type="protein sequence ID" value="EMD42083.1"/>
    <property type="molecule type" value="Genomic_DNA"/>
</dbReference>
<dbReference type="AlphaFoldDB" id="M2QY68"/>
<accession>M2QY68</accession>
<protein>
    <submittedName>
        <fullName evidence="1">Uncharacterized protein</fullName>
    </submittedName>
</protein>
<sequence>MSFQYPENIVVASFMFCKKHGRELCHDFSCISDHRMTNNVVEDLDNVFQHEIERTGFSLDDRNPLNVYALGAVPVKPGSEDTCVASIVPKTVTNASTGLASSLARSWRKNGLRSGWRRGQSGSTGWIRPWVTPICQIPR</sequence>
<dbReference type="OrthoDB" id="341421at2759"/>
<name>M2QY68_CERS8</name>
<gene>
    <name evidence="1" type="ORF">CERSUDRAFT_110632</name>
</gene>
<organism evidence="1 2">
    <name type="scientific">Ceriporiopsis subvermispora (strain B)</name>
    <name type="common">White-rot fungus</name>
    <name type="synonym">Gelatoporia subvermispora</name>
    <dbReference type="NCBI Taxonomy" id="914234"/>
    <lineage>
        <taxon>Eukaryota</taxon>
        <taxon>Fungi</taxon>
        <taxon>Dikarya</taxon>
        <taxon>Basidiomycota</taxon>
        <taxon>Agaricomycotina</taxon>
        <taxon>Agaricomycetes</taxon>
        <taxon>Polyporales</taxon>
        <taxon>Gelatoporiaceae</taxon>
        <taxon>Gelatoporia</taxon>
    </lineage>
</organism>
<evidence type="ECO:0000313" key="2">
    <source>
        <dbReference type="Proteomes" id="UP000016930"/>
    </source>
</evidence>
<evidence type="ECO:0000313" key="1">
    <source>
        <dbReference type="EMBL" id="EMD42083.1"/>
    </source>
</evidence>
<dbReference type="HOGENOM" id="CLU_1844832_0_0_1"/>